<dbReference type="InterPro" id="IPR002060">
    <property type="entry name" value="Squ/phyt_synthse"/>
</dbReference>
<feature type="compositionally biased region" description="Basic and acidic residues" evidence="1">
    <location>
        <begin position="196"/>
        <end position="213"/>
    </location>
</feature>
<reference evidence="2" key="1">
    <citation type="submission" date="2015-08" db="EMBL/GenBank/DDBJ databases">
        <authorList>
            <person name="Babu N.S."/>
            <person name="Beckwith C.J."/>
            <person name="Beseler K.G."/>
            <person name="Brison A."/>
            <person name="Carone J.V."/>
            <person name="Caskin T.P."/>
            <person name="Diamond M."/>
            <person name="Durham M.E."/>
            <person name="Foxe J.M."/>
            <person name="Go M."/>
            <person name="Henderson B.A."/>
            <person name="Jones I.B."/>
            <person name="McGettigan J.A."/>
            <person name="Micheletti S.J."/>
            <person name="Nasrallah M.E."/>
            <person name="Ortiz D."/>
            <person name="Piller C.R."/>
            <person name="Privatt S.R."/>
            <person name="Schneider S.L."/>
            <person name="Sharp S."/>
            <person name="Smith T.C."/>
            <person name="Stanton J.D."/>
            <person name="Ullery H.E."/>
            <person name="Wilson R.J."/>
            <person name="Serrano M.G."/>
            <person name="Buck G."/>
            <person name="Lee V."/>
            <person name="Wang Y."/>
            <person name="Carvalho R."/>
            <person name="Voegtly L."/>
            <person name="Shi R."/>
            <person name="Duckworth R."/>
            <person name="Johnson A."/>
            <person name="Loviza R."/>
            <person name="Walstead R."/>
            <person name="Shah Z."/>
            <person name="Kiflezghi M."/>
            <person name="Wade K."/>
            <person name="Ball S.L."/>
            <person name="Bradley K.W."/>
            <person name="Asai D.J."/>
            <person name="Bowman C.A."/>
            <person name="Russell D.A."/>
            <person name="Pope W.H."/>
            <person name="Jacobs-Sera D."/>
            <person name="Hendrix R.W."/>
            <person name="Hatfull G.F."/>
        </authorList>
    </citation>
    <scope>NUCLEOTIDE SEQUENCE</scope>
</reference>
<dbReference type="InterPro" id="IPR008949">
    <property type="entry name" value="Isoprenoid_synthase_dom_sf"/>
</dbReference>
<protein>
    <recommendedName>
        <fullName evidence="3">NADH dehydrogenase (Ubiquinone) complex I, assembly factor 6</fullName>
    </recommendedName>
</protein>
<proteinExistence type="predicted"/>
<evidence type="ECO:0008006" key="3">
    <source>
        <dbReference type="Google" id="ProtNLM"/>
    </source>
</evidence>
<evidence type="ECO:0000313" key="2">
    <source>
        <dbReference type="EMBL" id="JAT70215.1"/>
    </source>
</evidence>
<dbReference type="EMBL" id="GDKF01008407">
    <property type="protein sequence ID" value="JAT70215.1"/>
    <property type="molecule type" value="Transcribed_RNA"/>
</dbReference>
<gene>
    <name evidence="2" type="ORF">g.8834</name>
</gene>
<name>A0A1D1ZTZ9_AUXPR</name>
<evidence type="ECO:0000256" key="1">
    <source>
        <dbReference type="SAM" id="MobiDB-lite"/>
    </source>
</evidence>
<dbReference type="AlphaFoldDB" id="A0A1D1ZTZ9"/>
<dbReference type="Pfam" id="PF00494">
    <property type="entry name" value="SQS_PSY"/>
    <property type="match status" value="1"/>
</dbReference>
<sequence length="312" mass="34306">MMRCRSPRATGRFVQHCLRLYSVTTPDKVRAAFSHCLSQLQTHDYENYIWAVQLPKALRPAIVALRAFYIETELVAEHAKSQSLVSMRCQWWQSAVNDLYKGHAPDHPVMTALAEVLQQAQLTRYRLQRIVASREEVSGLGQQPESLAELLAQLDSSLGQLSQLQLEAAHDASPTSAEAAQKVARGVGLARVLRGTPRDASRGRTRLPEESTGRHGVSLSGLAQGRPSPELCAVAAELAGVAKGNLAEARKMTADVPQASRPLLLPALHASLWLDRLAAVGHDVFNPALQISPVSPLGYQLRLKWAMLRHRF</sequence>
<accession>A0A1D1ZTZ9</accession>
<dbReference type="Gene3D" id="1.10.600.10">
    <property type="entry name" value="Farnesyl Diphosphate Synthase"/>
    <property type="match status" value="1"/>
</dbReference>
<feature type="region of interest" description="Disordered" evidence="1">
    <location>
        <begin position="194"/>
        <end position="223"/>
    </location>
</feature>
<dbReference type="SUPFAM" id="SSF48576">
    <property type="entry name" value="Terpenoid synthases"/>
    <property type="match status" value="1"/>
</dbReference>
<organism evidence="2">
    <name type="scientific">Auxenochlorella protothecoides</name>
    <name type="common">Green microalga</name>
    <name type="synonym">Chlorella protothecoides</name>
    <dbReference type="NCBI Taxonomy" id="3075"/>
    <lineage>
        <taxon>Eukaryota</taxon>
        <taxon>Viridiplantae</taxon>
        <taxon>Chlorophyta</taxon>
        <taxon>core chlorophytes</taxon>
        <taxon>Trebouxiophyceae</taxon>
        <taxon>Chlorellales</taxon>
        <taxon>Chlorellaceae</taxon>
        <taxon>Auxenochlorella</taxon>
    </lineage>
</organism>